<evidence type="ECO:0000313" key="7">
    <source>
        <dbReference type="Proteomes" id="UP000037696"/>
    </source>
</evidence>
<comment type="similarity">
    <text evidence="4">Belongs to the class I-like SAM-binding methyltransferase superfamily. Cation-independent O-methyltransferase family.</text>
</comment>
<dbReference type="InterPro" id="IPR029063">
    <property type="entry name" value="SAM-dependent_MTases_sf"/>
</dbReference>
<evidence type="ECO:0000256" key="3">
    <source>
        <dbReference type="ARBA" id="ARBA00022691"/>
    </source>
</evidence>
<dbReference type="GO" id="GO:0008171">
    <property type="term" value="F:O-methyltransferase activity"/>
    <property type="evidence" value="ECO:0007669"/>
    <property type="project" value="InterPro"/>
</dbReference>
<dbReference type="GO" id="GO:0044550">
    <property type="term" value="P:secondary metabolite biosynthetic process"/>
    <property type="evidence" value="ECO:0007669"/>
    <property type="project" value="UniProtKB-ARBA"/>
</dbReference>
<keyword evidence="7" id="KW-1185">Reference proteome</keyword>
<keyword evidence="3" id="KW-0949">S-adenosyl-L-methionine</keyword>
<dbReference type="SUPFAM" id="SSF46785">
    <property type="entry name" value="Winged helix' DNA-binding domain"/>
    <property type="match status" value="1"/>
</dbReference>
<organism evidence="6 7">
    <name type="scientific">Penicillium nordicum</name>
    <dbReference type="NCBI Taxonomy" id="229535"/>
    <lineage>
        <taxon>Eukaryota</taxon>
        <taxon>Fungi</taxon>
        <taxon>Dikarya</taxon>
        <taxon>Ascomycota</taxon>
        <taxon>Pezizomycotina</taxon>
        <taxon>Eurotiomycetes</taxon>
        <taxon>Eurotiomycetidae</taxon>
        <taxon>Eurotiales</taxon>
        <taxon>Aspergillaceae</taxon>
        <taxon>Penicillium</taxon>
    </lineage>
</organism>
<dbReference type="Proteomes" id="UP000037696">
    <property type="component" value="Unassembled WGS sequence"/>
</dbReference>
<feature type="domain" description="O-methyltransferase C-terminal" evidence="5">
    <location>
        <begin position="198"/>
        <end position="330"/>
    </location>
</feature>
<reference evidence="6 7" key="1">
    <citation type="submission" date="2015-08" db="EMBL/GenBank/DDBJ databases">
        <title>Genome sequencing of Penicillium nordicum.</title>
        <authorList>
            <person name="Nguyen H.D."/>
            <person name="Seifert K.A."/>
        </authorList>
    </citation>
    <scope>NUCLEOTIDE SEQUENCE [LARGE SCALE GENOMIC DNA]</scope>
    <source>
        <strain evidence="6 7">DAOMC 185683</strain>
    </source>
</reference>
<dbReference type="PROSITE" id="PS51683">
    <property type="entry name" value="SAM_OMT_II"/>
    <property type="match status" value="1"/>
</dbReference>
<name>A0A0M9WAK9_9EURO</name>
<dbReference type="InterPro" id="IPR016461">
    <property type="entry name" value="COMT-like"/>
</dbReference>
<protein>
    <recommendedName>
        <fullName evidence="5">O-methyltransferase C-terminal domain-containing protein</fullName>
    </recommendedName>
</protein>
<evidence type="ECO:0000256" key="4">
    <source>
        <dbReference type="ARBA" id="ARBA00038277"/>
    </source>
</evidence>
<dbReference type="Pfam" id="PF00891">
    <property type="entry name" value="Methyltransf_2"/>
    <property type="match status" value="1"/>
</dbReference>
<gene>
    <name evidence="6" type="ORF">ACN38_g12024</name>
</gene>
<dbReference type="PANTHER" id="PTHR43712:SF5">
    <property type="entry name" value="O-METHYLTRANSFERASE ASQN-RELATED"/>
    <property type="match status" value="1"/>
</dbReference>
<dbReference type="AlphaFoldDB" id="A0A0M9WAK9"/>
<accession>A0A0M9WAK9</accession>
<evidence type="ECO:0000256" key="1">
    <source>
        <dbReference type="ARBA" id="ARBA00022603"/>
    </source>
</evidence>
<dbReference type="OrthoDB" id="1606438at2759"/>
<dbReference type="SUPFAM" id="SSF53335">
    <property type="entry name" value="S-adenosyl-L-methionine-dependent methyltransferases"/>
    <property type="match status" value="1"/>
</dbReference>
<comment type="caution">
    <text evidence="6">The sequence shown here is derived from an EMBL/GenBank/DDBJ whole genome shotgun (WGS) entry which is preliminary data.</text>
</comment>
<dbReference type="Gene3D" id="1.10.10.10">
    <property type="entry name" value="Winged helix-like DNA-binding domain superfamily/Winged helix DNA-binding domain"/>
    <property type="match status" value="1"/>
</dbReference>
<dbReference type="EMBL" id="LHQQ01000344">
    <property type="protein sequence ID" value="KOS37193.1"/>
    <property type="molecule type" value="Genomic_DNA"/>
</dbReference>
<keyword evidence="2" id="KW-0808">Transferase</keyword>
<sequence>MTLNHSEIESAGLRILEHICEYDQNLKAGEKTGDQVSRIVTACRELEALVTPSQVWNLQIATAHHRASVMCMLLDWKIPQILSEASGAMSLGELSKASGVAEPLLRGIMRESAFNFIIDEPQSDVYRLNRHSRTMLNPGFAAILHYQYVFREGWKRGDIRNSTDIMDSSDVNLRPGAHLPEYVLNIKGLPIDSSPTTAFQMAFNTGRSFYEFHEHVDRVRGARFDAYMETLTALNDKPIELFFPFHKLNPGSLVVDVGGGKGHNSIRLARQEPHLSFIVQDYEGKRPSVADENSEAIPQQVQWQQHDYFLEQPVKRADVYLLSNVIMDCDSR</sequence>
<dbReference type="Gene3D" id="3.40.50.150">
    <property type="entry name" value="Vaccinia Virus protein VP39"/>
    <property type="match status" value="1"/>
</dbReference>
<dbReference type="GO" id="GO:0032259">
    <property type="term" value="P:methylation"/>
    <property type="evidence" value="ECO:0007669"/>
    <property type="project" value="UniProtKB-KW"/>
</dbReference>
<dbReference type="PANTHER" id="PTHR43712">
    <property type="entry name" value="PUTATIVE (AFU_ORTHOLOGUE AFUA_4G14580)-RELATED"/>
    <property type="match status" value="1"/>
</dbReference>
<dbReference type="InterPro" id="IPR036390">
    <property type="entry name" value="WH_DNA-bd_sf"/>
</dbReference>
<evidence type="ECO:0000313" key="6">
    <source>
        <dbReference type="EMBL" id="KOS37193.1"/>
    </source>
</evidence>
<dbReference type="InterPro" id="IPR036388">
    <property type="entry name" value="WH-like_DNA-bd_sf"/>
</dbReference>
<proteinExistence type="inferred from homology"/>
<dbReference type="InterPro" id="IPR001077">
    <property type="entry name" value="COMT_C"/>
</dbReference>
<keyword evidence="1" id="KW-0489">Methyltransferase</keyword>
<evidence type="ECO:0000256" key="2">
    <source>
        <dbReference type="ARBA" id="ARBA00022679"/>
    </source>
</evidence>
<evidence type="ECO:0000259" key="5">
    <source>
        <dbReference type="Pfam" id="PF00891"/>
    </source>
</evidence>